<dbReference type="Pfam" id="PF08284">
    <property type="entry name" value="RVP_2"/>
    <property type="match status" value="1"/>
</dbReference>
<gene>
    <name evidence="1" type="ORF">Tci_048568</name>
</gene>
<keyword evidence="1" id="KW-0548">Nucleotidyltransferase</keyword>
<comment type="caution">
    <text evidence="1">The sequence shown here is derived from an EMBL/GenBank/DDBJ whole genome shotgun (WGS) entry which is preliminary data.</text>
</comment>
<keyword evidence="1" id="KW-0695">RNA-directed DNA polymerase</keyword>
<dbReference type="InterPro" id="IPR043502">
    <property type="entry name" value="DNA/RNA_pol_sf"/>
</dbReference>
<accession>A0A6L2MS58</accession>
<dbReference type="Gene3D" id="3.10.10.10">
    <property type="entry name" value="HIV Type 1 Reverse Transcriptase, subunit A, domain 1"/>
    <property type="match status" value="1"/>
</dbReference>
<keyword evidence="1" id="KW-0808">Transferase</keyword>
<dbReference type="AlphaFoldDB" id="A0A6L2MS58"/>
<dbReference type="PANTHER" id="PTHR15503">
    <property type="entry name" value="LDOC1 RELATED"/>
    <property type="match status" value="1"/>
</dbReference>
<dbReference type="GO" id="GO:0003964">
    <property type="term" value="F:RNA-directed DNA polymerase activity"/>
    <property type="evidence" value="ECO:0007669"/>
    <property type="project" value="UniProtKB-KW"/>
</dbReference>
<reference evidence="1" key="1">
    <citation type="journal article" date="2019" name="Sci. Rep.">
        <title>Draft genome of Tanacetum cinerariifolium, the natural source of mosquito coil.</title>
        <authorList>
            <person name="Yamashiro T."/>
            <person name="Shiraishi A."/>
            <person name="Satake H."/>
            <person name="Nakayama K."/>
        </authorList>
    </citation>
    <scope>NUCLEOTIDE SEQUENCE</scope>
</reference>
<sequence length="119" mass="13717">MHLLSYSIVHNLWSSLIPLSRRSFDVIVGMDWLSKRNFVIVCHEKVVKIPLEVDEILRVHGERTQGVVKTLMNTKVDLVHGAMPVAKPPYRLAPSEMQELSEQLQELQDKGFIRPSHFM</sequence>
<protein>
    <submittedName>
        <fullName evidence="1">Putative reverse transcriptase domain-containing protein</fullName>
    </submittedName>
</protein>
<proteinExistence type="predicted"/>
<organism evidence="1">
    <name type="scientific">Tanacetum cinerariifolium</name>
    <name type="common">Dalmatian daisy</name>
    <name type="synonym">Chrysanthemum cinerariifolium</name>
    <dbReference type="NCBI Taxonomy" id="118510"/>
    <lineage>
        <taxon>Eukaryota</taxon>
        <taxon>Viridiplantae</taxon>
        <taxon>Streptophyta</taxon>
        <taxon>Embryophyta</taxon>
        <taxon>Tracheophyta</taxon>
        <taxon>Spermatophyta</taxon>
        <taxon>Magnoliopsida</taxon>
        <taxon>eudicotyledons</taxon>
        <taxon>Gunneridae</taxon>
        <taxon>Pentapetalae</taxon>
        <taxon>asterids</taxon>
        <taxon>campanulids</taxon>
        <taxon>Asterales</taxon>
        <taxon>Asteraceae</taxon>
        <taxon>Asteroideae</taxon>
        <taxon>Anthemideae</taxon>
        <taxon>Anthemidinae</taxon>
        <taxon>Tanacetum</taxon>
    </lineage>
</organism>
<dbReference type="EMBL" id="BKCJ010007310">
    <property type="protein sequence ID" value="GEU76590.1"/>
    <property type="molecule type" value="Genomic_DNA"/>
</dbReference>
<dbReference type="PANTHER" id="PTHR15503:SF45">
    <property type="entry name" value="RNA-DIRECTED DNA POLYMERASE HOMOLOG"/>
    <property type="match status" value="1"/>
</dbReference>
<name>A0A6L2MS58_TANCI</name>
<dbReference type="InterPro" id="IPR032567">
    <property type="entry name" value="RTL1-rel"/>
</dbReference>
<evidence type="ECO:0000313" key="1">
    <source>
        <dbReference type="EMBL" id="GEU76590.1"/>
    </source>
</evidence>
<dbReference type="SUPFAM" id="SSF56672">
    <property type="entry name" value="DNA/RNA polymerases"/>
    <property type="match status" value="1"/>
</dbReference>